<accession>A0A2P2PHY1</accession>
<sequence>MEITPLEFNFKRAYGKGRSKLYLIRFFLAKTQALENSGNGVKDKSLQRKESN</sequence>
<organism evidence="1">
    <name type="scientific">Rhizophora mucronata</name>
    <name type="common">Asiatic mangrove</name>
    <dbReference type="NCBI Taxonomy" id="61149"/>
    <lineage>
        <taxon>Eukaryota</taxon>
        <taxon>Viridiplantae</taxon>
        <taxon>Streptophyta</taxon>
        <taxon>Embryophyta</taxon>
        <taxon>Tracheophyta</taxon>
        <taxon>Spermatophyta</taxon>
        <taxon>Magnoliopsida</taxon>
        <taxon>eudicotyledons</taxon>
        <taxon>Gunneridae</taxon>
        <taxon>Pentapetalae</taxon>
        <taxon>rosids</taxon>
        <taxon>fabids</taxon>
        <taxon>Malpighiales</taxon>
        <taxon>Rhizophoraceae</taxon>
        <taxon>Rhizophora</taxon>
    </lineage>
</organism>
<protein>
    <submittedName>
        <fullName evidence="1">Uncharacterized protein</fullName>
    </submittedName>
</protein>
<evidence type="ECO:0000313" key="1">
    <source>
        <dbReference type="EMBL" id="MBX54355.1"/>
    </source>
</evidence>
<dbReference type="EMBL" id="GGEC01073871">
    <property type="protein sequence ID" value="MBX54355.1"/>
    <property type="molecule type" value="Transcribed_RNA"/>
</dbReference>
<reference evidence="1" key="1">
    <citation type="submission" date="2018-02" db="EMBL/GenBank/DDBJ databases">
        <title>Rhizophora mucronata_Transcriptome.</title>
        <authorList>
            <person name="Meera S.P."/>
            <person name="Sreeshan A."/>
            <person name="Augustine A."/>
        </authorList>
    </citation>
    <scope>NUCLEOTIDE SEQUENCE</scope>
    <source>
        <tissue evidence="1">Leaf</tissue>
    </source>
</reference>
<proteinExistence type="predicted"/>
<name>A0A2P2PHY1_RHIMU</name>
<dbReference type="AlphaFoldDB" id="A0A2P2PHY1"/>